<dbReference type="AlphaFoldDB" id="A0A2A4MS54"/>
<accession>A0A2A4MS54</accession>
<keyword evidence="2" id="KW-0949">S-adenosyl-L-methionine</keyword>
<comment type="catalytic activity">
    <reaction evidence="8">
        <text>arsenic triglutathione + 3 [thioredoxin]-dithiol + 3 S-adenosyl-L-methionine = trimethylarsine + 3 [thioredoxin]-disulfide + 3 glutathione + 3 S-adenosyl-L-homocysteine + 3 H(+)</text>
        <dbReference type="Rhea" id="RHEA:69432"/>
        <dbReference type="Rhea" id="RHEA-COMP:10698"/>
        <dbReference type="Rhea" id="RHEA-COMP:10700"/>
        <dbReference type="ChEBI" id="CHEBI:15378"/>
        <dbReference type="ChEBI" id="CHEBI:27130"/>
        <dbReference type="ChEBI" id="CHEBI:29950"/>
        <dbReference type="ChEBI" id="CHEBI:50058"/>
        <dbReference type="ChEBI" id="CHEBI:57856"/>
        <dbReference type="ChEBI" id="CHEBI:57925"/>
        <dbReference type="ChEBI" id="CHEBI:59789"/>
        <dbReference type="ChEBI" id="CHEBI:183640"/>
        <dbReference type="EC" id="2.1.1.137"/>
    </reaction>
</comment>
<evidence type="ECO:0000256" key="2">
    <source>
        <dbReference type="ARBA" id="ARBA00022691"/>
    </source>
</evidence>
<comment type="similarity">
    <text evidence="3">Belongs to the methyltransferase superfamily. Arsenite methyltransferase family.</text>
</comment>
<evidence type="ECO:0000256" key="5">
    <source>
        <dbReference type="ARBA" id="ARBA00034545"/>
    </source>
</evidence>
<gene>
    <name evidence="10" type="ORF">COC19_02235</name>
</gene>
<proteinExistence type="inferred from homology"/>
<feature type="domain" description="Methyltransferase" evidence="9">
    <location>
        <begin position="56"/>
        <end position="124"/>
    </location>
</feature>
<evidence type="ECO:0000313" key="11">
    <source>
        <dbReference type="Proteomes" id="UP000218172"/>
    </source>
</evidence>
<dbReference type="EMBL" id="NVQR01000032">
    <property type="protein sequence ID" value="PCH62881.1"/>
    <property type="molecule type" value="Genomic_DNA"/>
</dbReference>
<evidence type="ECO:0000256" key="7">
    <source>
        <dbReference type="ARBA" id="ARBA00047943"/>
    </source>
</evidence>
<dbReference type="Proteomes" id="UP000218172">
    <property type="component" value="Unassembled WGS sequence"/>
</dbReference>
<comment type="catalytic activity">
    <reaction evidence="7">
        <text>arsenic triglutathione + 2 [thioredoxin]-dithiol + 2 S-adenosyl-L-methionine + H2O = dimethylarsinous acid + 2 [thioredoxin]-disulfide + 3 glutathione + 2 S-adenosyl-L-homocysteine + 2 H(+)</text>
        <dbReference type="Rhea" id="RHEA:69464"/>
        <dbReference type="Rhea" id="RHEA-COMP:10698"/>
        <dbReference type="Rhea" id="RHEA-COMP:10700"/>
        <dbReference type="ChEBI" id="CHEBI:15377"/>
        <dbReference type="ChEBI" id="CHEBI:15378"/>
        <dbReference type="ChEBI" id="CHEBI:23808"/>
        <dbReference type="ChEBI" id="CHEBI:29950"/>
        <dbReference type="ChEBI" id="CHEBI:50058"/>
        <dbReference type="ChEBI" id="CHEBI:57856"/>
        <dbReference type="ChEBI" id="CHEBI:57925"/>
        <dbReference type="ChEBI" id="CHEBI:59789"/>
        <dbReference type="ChEBI" id="CHEBI:183640"/>
        <dbReference type="EC" id="2.1.1.137"/>
    </reaction>
</comment>
<dbReference type="Gene3D" id="3.40.50.150">
    <property type="entry name" value="Vaccinia Virus protein VP39"/>
    <property type="match status" value="2"/>
</dbReference>
<sequence length="372" mass="40304">MNVELKVSQRYADGATQREEALCCPVDYDASLLKLLPQEIIDRDYGCGDPSRYVQSGDVVLDLGSGGGKICYMAAQLVGDKGRVIGVDMTDEMLALARGYQGQMAAKLGADRVTFLKGYIQDLALDVDALEQRLAAQPVKNNADLQALEDYKTQQKAQQPLIADDSVDLVVSNCVLNLVAEVDRRDMIAGIFRVLKSGGRVAISDIVSDEVVPEHLRADDKLWTGCISGAFQEQQFAQAFLDAGFILVNYDKWDEKPWQVVEGIEFRSVTLMAVKPSLQAQSDLGQAVIYKGPYQQVSDDEGGVYARGERIAVSDRTFKSITSGPLANDFIALNPSESKSPSCYCLPPGTLRPATESKGAAHSSAATDSPCC</sequence>
<dbReference type="PANTHER" id="PTHR43675:SF8">
    <property type="entry name" value="ARSENITE METHYLTRANSFERASE"/>
    <property type="match status" value="1"/>
</dbReference>
<evidence type="ECO:0000259" key="9">
    <source>
        <dbReference type="Pfam" id="PF13847"/>
    </source>
</evidence>
<keyword evidence="1 10" id="KW-0808">Transferase</keyword>
<evidence type="ECO:0000256" key="4">
    <source>
        <dbReference type="ARBA" id="ARBA00034521"/>
    </source>
</evidence>
<name>A0A2A4MS54_9GAMM</name>
<evidence type="ECO:0000313" key="10">
    <source>
        <dbReference type="EMBL" id="PCH62881.1"/>
    </source>
</evidence>
<dbReference type="InterPro" id="IPR025714">
    <property type="entry name" value="Methyltranfer_dom"/>
</dbReference>
<dbReference type="SUPFAM" id="SSF53335">
    <property type="entry name" value="S-adenosyl-L-methionine-dependent methyltransferases"/>
    <property type="match status" value="1"/>
</dbReference>
<organism evidence="10 11">
    <name type="scientific">SAR86 cluster bacterium</name>
    <dbReference type="NCBI Taxonomy" id="2030880"/>
    <lineage>
        <taxon>Bacteria</taxon>
        <taxon>Pseudomonadati</taxon>
        <taxon>Pseudomonadota</taxon>
        <taxon>Gammaproteobacteria</taxon>
        <taxon>SAR86 cluster</taxon>
    </lineage>
</organism>
<evidence type="ECO:0000256" key="1">
    <source>
        <dbReference type="ARBA" id="ARBA00022679"/>
    </source>
</evidence>
<comment type="catalytic activity">
    <reaction evidence="6">
        <text>arsenic triglutathione + [thioredoxin]-dithiol + S-adenosyl-L-methionine + 2 H2O = methylarsonous acid + [thioredoxin]-disulfide + 3 glutathione + S-adenosyl-L-homocysteine + H(+)</text>
        <dbReference type="Rhea" id="RHEA:69460"/>
        <dbReference type="Rhea" id="RHEA-COMP:10698"/>
        <dbReference type="Rhea" id="RHEA-COMP:10700"/>
        <dbReference type="ChEBI" id="CHEBI:15377"/>
        <dbReference type="ChEBI" id="CHEBI:15378"/>
        <dbReference type="ChEBI" id="CHEBI:17826"/>
        <dbReference type="ChEBI" id="CHEBI:29950"/>
        <dbReference type="ChEBI" id="CHEBI:50058"/>
        <dbReference type="ChEBI" id="CHEBI:57856"/>
        <dbReference type="ChEBI" id="CHEBI:57925"/>
        <dbReference type="ChEBI" id="CHEBI:59789"/>
        <dbReference type="ChEBI" id="CHEBI:183640"/>
        <dbReference type="EC" id="2.1.1.137"/>
    </reaction>
</comment>
<feature type="domain" description="Methyltransferase" evidence="9">
    <location>
        <begin position="141"/>
        <end position="241"/>
    </location>
</feature>
<dbReference type="CDD" id="cd02440">
    <property type="entry name" value="AdoMet_MTases"/>
    <property type="match status" value="1"/>
</dbReference>
<comment type="caution">
    <text evidence="10">The sequence shown here is derived from an EMBL/GenBank/DDBJ whole genome shotgun (WGS) entry which is preliminary data.</text>
</comment>
<evidence type="ECO:0000256" key="6">
    <source>
        <dbReference type="ARBA" id="ARBA00047941"/>
    </source>
</evidence>
<evidence type="ECO:0000256" key="3">
    <source>
        <dbReference type="ARBA" id="ARBA00034487"/>
    </source>
</evidence>
<dbReference type="InterPro" id="IPR026669">
    <property type="entry name" value="Arsenite_MeTrfase-like"/>
</dbReference>
<protein>
    <recommendedName>
        <fullName evidence="5">Arsenite methyltransferase</fullName>
        <ecNumber evidence="4">2.1.1.137</ecNumber>
    </recommendedName>
</protein>
<reference evidence="11" key="1">
    <citation type="submission" date="2017-08" db="EMBL/GenBank/DDBJ databases">
        <title>A dynamic microbial community with high functional redundancy inhabits the cold, oxic subseafloor aquifer.</title>
        <authorList>
            <person name="Tully B.J."/>
            <person name="Wheat C.G."/>
            <person name="Glazer B.T."/>
            <person name="Huber J.A."/>
        </authorList>
    </citation>
    <scope>NUCLEOTIDE SEQUENCE [LARGE SCALE GENOMIC DNA]</scope>
</reference>
<keyword evidence="10" id="KW-0489">Methyltransferase</keyword>
<dbReference type="GO" id="GO:0032259">
    <property type="term" value="P:methylation"/>
    <property type="evidence" value="ECO:0007669"/>
    <property type="project" value="UniProtKB-KW"/>
</dbReference>
<dbReference type="Pfam" id="PF13847">
    <property type="entry name" value="Methyltransf_31"/>
    <property type="match status" value="2"/>
</dbReference>
<dbReference type="EC" id="2.1.1.137" evidence="4"/>
<dbReference type="InterPro" id="IPR029063">
    <property type="entry name" value="SAM-dependent_MTases_sf"/>
</dbReference>
<evidence type="ECO:0000256" key="8">
    <source>
        <dbReference type="ARBA" id="ARBA00048428"/>
    </source>
</evidence>
<dbReference type="PANTHER" id="PTHR43675">
    <property type="entry name" value="ARSENITE METHYLTRANSFERASE"/>
    <property type="match status" value="1"/>
</dbReference>
<dbReference type="GO" id="GO:0030791">
    <property type="term" value="F:arsenite methyltransferase activity"/>
    <property type="evidence" value="ECO:0007669"/>
    <property type="project" value="UniProtKB-EC"/>
</dbReference>